<evidence type="ECO:0000259" key="6">
    <source>
        <dbReference type="PROSITE" id="PS50048"/>
    </source>
</evidence>
<evidence type="ECO:0000256" key="1">
    <source>
        <dbReference type="ARBA" id="ARBA00023015"/>
    </source>
</evidence>
<dbReference type="PROSITE" id="PS50048">
    <property type="entry name" value="ZN2_CY6_FUNGAL_2"/>
    <property type="match status" value="1"/>
</dbReference>
<organism evidence="7 8">
    <name type="scientific">Aspergillus cavernicola</name>
    <dbReference type="NCBI Taxonomy" id="176166"/>
    <lineage>
        <taxon>Eukaryota</taxon>
        <taxon>Fungi</taxon>
        <taxon>Dikarya</taxon>
        <taxon>Ascomycota</taxon>
        <taxon>Pezizomycotina</taxon>
        <taxon>Eurotiomycetes</taxon>
        <taxon>Eurotiomycetidae</taxon>
        <taxon>Eurotiales</taxon>
        <taxon>Aspergillaceae</taxon>
        <taxon>Aspergillus</taxon>
        <taxon>Aspergillus subgen. Nidulantes</taxon>
    </lineage>
</organism>
<evidence type="ECO:0000313" key="7">
    <source>
        <dbReference type="EMBL" id="KAL2830449.1"/>
    </source>
</evidence>
<feature type="domain" description="Zn(2)-C6 fungal-type" evidence="6">
    <location>
        <begin position="31"/>
        <end position="61"/>
    </location>
</feature>
<dbReference type="SUPFAM" id="SSF57701">
    <property type="entry name" value="Zn2/Cys6 DNA-binding domain"/>
    <property type="match status" value="1"/>
</dbReference>
<evidence type="ECO:0000256" key="5">
    <source>
        <dbReference type="SAM" id="MobiDB-lite"/>
    </source>
</evidence>
<dbReference type="SMART" id="SM00066">
    <property type="entry name" value="GAL4"/>
    <property type="match status" value="1"/>
</dbReference>
<dbReference type="EMBL" id="JBFXLS010000012">
    <property type="protein sequence ID" value="KAL2830449.1"/>
    <property type="molecule type" value="Genomic_DNA"/>
</dbReference>
<dbReference type="CDD" id="cd00067">
    <property type="entry name" value="GAL4"/>
    <property type="match status" value="1"/>
</dbReference>
<proteinExistence type="predicted"/>
<dbReference type="PROSITE" id="PS00463">
    <property type="entry name" value="ZN2_CY6_FUNGAL_1"/>
    <property type="match status" value="1"/>
</dbReference>
<accession>A0ABR4IRT6</accession>
<evidence type="ECO:0000256" key="4">
    <source>
        <dbReference type="ARBA" id="ARBA00023242"/>
    </source>
</evidence>
<keyword evidence="8" id="KW-1185">Reference proteome</keyword>
<dbReference type="InterPro" id="IPR001138">
    <property type="entry name" value="Zn2Cys6_DnaBD"/>
</dbReference>
<feature type="region of interest" description="Disordered" evidence="5">
    <location>
        <begin position="299"/>
        <end position="322"/>
    </location>
</feature>
<comment type="caution">
    <text evidence="7">The sequence shown here is derived from an EMBL/GenBank/DDBJ whole genome shotgun (WGS) entry which is preliminary data.</text>
</comment>
<reference evidence="7 8" key="1">
    <citation type="submission" date="2024-07" db="EMBL/GenBank/DDBJ databases">
        <title>Section-level genome sequencing and comparative genomics of Aspergillus sections Usti and Cavernicolus.</title>
        <authorList>
            <consortium name="Lawrence Berkeley National Laboratory"/>
            <person name="Nybo J.L."/>
            <person name="Vesth T.C."/>
            <person name="Theobald S."/>
            <person name="Frisvad J.C."/>
            <person name="Larsen T.O."/>
            <person name="Kjaerboelling I."/>
            <person name="Rothschild-Mancinelli K."/>
            <person name="Lyhne E.K."/>
            <person name="Kogle M.E."/>
            <person name="Barry K."/>
            <person name="Clum A."/>
            <person name="Na H."/>
            <person name="Ledsgaard L."/>
            <person name="Lin J."/>
            <person name="Lipzen A."/>
            <person name="Kuo A."/>
            <person name="Riley R."/>
            <person name="Mondo S."/>
            <person name="LaButti K."/>
            <person name="Haridas S."/>
            <person name="Pangalinan J."/>
            <person name="Salamov A.A."/>
            <person name="Simmons B.A."/>
            <person name="Magnuson J.K."/>
            <person name="Chen J."/>
            <person name="Drula E."/>
            <person name="Henrissat B."/>
            <person name="Wiebenga A."/>
            <person name="Lubbers R.J."/>
            <person name="Gomes A.C."/>
            <person name="Makela M.R."/>
            <person name="Stajich J."/>
            <person name="Grigoriev I.V."/>
            <person name="Mortensen U.H."/>
            <person name="De vries R.P."/>
            <person name="Baker S.E."/>
            <person name="Andersen M.R."/>
        </authorList>
    </citation>
    <scope>NUCLEOTIDE SEQUENCE [LARGE SCALE GENOMIC DNA]</scope>
    <source>
        <strain evidence="7 8">CBS 600.67</strain>
    </source>
</reference>
<keyword evidence="1" id="KW-0805">Transcription regulation</keyword>
<protein>
    <recommendedName>
        <fullName evidence="6">Zn(2)-C6 fungal-type domain-containing protein</fullName>
    </recommendedName>
</protein>
<keyword evidence="2" id="KW-0238">DNA-binding</keyword>
<keyword evidence="4" id="KW-0539">Nucleus</keyword>
<dbReference type="Proteomes" id="UP001610335">
    <property type="component" value="Unassembled WGS sequence"/>
</dbReference>
<evidence type="ECO:0000313" key="8">
    <source>
        <dbReference type="Proteomes" id="UP001610335"/>
    </source>
</evidence>
<evidence type="ECO:0000256" key="3">
    <source>
        <dbReference type="ARBA" id="ARBA00023163"/>
    </source>
</evidence>
<dbReference type="InterPro" id="IPR036864">
    <property type="entry name" value="Zn2-C6_fun-type_DNA-bd_sf"/>
</dbReference>
<sequence length="438" mass="48609">MFGTLHWNSQDQEAKFIERPHGSSNLEKSAACDRCRAKKVKCSASDDGCGRCKRLGKKCTSSSMKHRGGNQRMRKGSINIAQQERLLDLFIQSTTDSTCPKGTRHDELGSSPPADGDIDDGEKEQHRLSDLPPHFDLSFLPEFCQQTGPQDGDDISNLTLSPLPFLSTLLPTTTVLSPPLSSQDEISHYLPPTEPFQHLTSTAFPSHTTPSSQSCQCLPAVIFAIEEVETSCNAGNRAELDSIIAYQKEAIKCCRSMLKCSICLPKRENLVLLGFMAEKLVAASSRIVLLYRMKDNTATISNPNNNNNHSTNNPQPIFQPPIRPPPPLPHLISFEDRRHDFTSTSISTSASSSSSSRLDYDHTPPDWREMLLGDYEISSAVEWEHIVRVLIVLQIRGVMELLADMRNICSEALGEMQTASLAQAEVRVGELKREVYIL</sequence>
<gene>
    <name evidence="7" type="ORF">BDW59DRAFT_158359</name>
</gene>
<feature type="compositionally biased region" description="Low complexity" evidence="5">
    <location>
        <begin position="299"/>
        <end position="316"/>
    </location>
</feature>
<name>A0ABR4IRT6_9EURO</name>
<keyword evidence="3" id="KW-0804">Transcription</keyword>
<feature type="region of interest" description="Disordered" evidence="5">
    <location>
        <begin position="97"/>
        <end position="129"/>
    </location>
</feature>
<dbReference type="Gene3D" id="4.10.240.10">
    <property type="entry name" value="Zn(2)-C6 fungal-type DNA-binding domain"/>
    <property type="match status" value="1"/>
</dbReference>
<dbReference type="Pfam" id="PF00172">
    <property type="entry name" value="Zn_clus"/>
    <property type="match status" value="1"/>
</dbReference>
<evidence type="ECO:0000256" key="2">
    <source>
        <dbReference type="ARBA" id="ARBA00023125"/>
    </source>
</evidence>